<organism evidence="3 4">
    <name type="scientific">Microvirga tunisiensis</name>
    <dbReference type="NCBI Taxonomy" id="2108360"/>
    <lineage>
        <taxon>Bacteria</taxon>
        <taxon>Pseudomonadati</taxon>
        <taxon>Pseudomonadota</taxon>
        <taxon>Alphaproteobacteria</taxon>
        <taxon>Hyphomicrobiales</taxon>
        <taxon>Methylobacteriaceae</taxon>
        <taxon>Microvirga</taxon>
    </lineage>
</organism>
<name>A0A5N7MNK3_9HYPH</name>
<dbReference type="AlphaFoldDB" id="A0A5N7MNK3"/>
<keyword evidence="4" id="KW-1185">Reference proteome</keyword>
<feature type="transmembrane region" description="Helical" evidence="2">
    <location>
        <begin position="51"/>
        <end position="69"/>
    </location>
</feature>
<reference evidence="3 4" key="1">
    <citation type="journal article" date="2019" name="Syst. Appl. Microbiol.">
        <title>Microvirga tunisiensis sp. nov., a root nodule symbiotic bacterium isolated from Lupinus micranthus and L. luteus grown in Northern Tunisia.</title>
        <authorList>
            <person name="Msaddak A."/>
            <person name="Rejili M."/>
            <person name="Duran D."/>
            <person name="Mars M."/>
            <person name="Palacios J.M."/>
            <person name="Ruiz-Argueso T."/>
            <person name="Rey L."/>
            <person name="Imperial J."/>
        </authorList>
    </citation>
    <scope>NUCLEOTIDE SEQUENCE [LARGE SCALE GENOMIC DNA]</scope>
    <source>
        <strain evidence="3 4">Lmie10</strain>
    </source>
</reference>
<keyword evidence="2" id="KW-0812">Transmembrane</keyword>
<dbReference type="OrthoDB" id="9929247at2"/>
<protein>
    <submittedName>
        <fullName evidence="3">Uncharacterized protein</fullName>
    </submittedName>
</protein>
<keyword evidence="2" id="KW-1133">Transmembrane helix</keyword>
<gene>
    <name evidence="3" type="ORF">FS320_26490</name>
</gene>
<dbReference type="EMBL" id="VOSK01000157">
    <property type="protein sequence ID" value="MPR28597.1"/>
    <property type="molecule type" value="Genomic_DNA"/>
</dbReference>
<proteinExistence type="predicted"/>
<feature type="compositionally biased region" description="Pro residues" evidence="1">
    <location>
        <begin position="72"/>
        <end position="84"/>
    </location>
</feature>
<keyword evidence="2" id="KW-0472">Membrane</keyword>
<dbReference type="Proteomes" id="UP000403266">
    <property type="component" value="Unassembled WGS sequence"/>
</dbReference>
<comment type="caution">
    <text evidence="3">The sequence shown here is derived from an EMBL/GenBank/DDBJ whole genome shotgun (WGS) entry which is preliminary data.</text>
</comment>
<dbReference type="RefSeq" id="WP_152714994.1">
    <property type="nucleotide sequence ID" value="NZ_VOSJ01000158.1"/>
</dbReference>
<accession>A0A5N7MNK3</accession>
<sequence>MPIFDHSASRPGYAEAALLRSVLGSAKPSVSSFQRLSGDFRGRQRRASVKRALVVLALLGLFCGSAAVMSEKPPPPSGPAPVRPPAAAQGPVRAHVKARPGLLVPGPLTEMTYCLWSEDPGEPPAARRLVAEVDTDAGAFHARSC</sequence>
<evidence type="ECO:0000256" key="2">
    <source>
        <dbReference type="SAM" id="Phobius"/>
    </source>
</evidence>
<evidence type="ECO:0000256" key="1">
    <source>
        <dbReference type="SAM" id="MobiDB-lite"/>
    </source>
</evidence>
<evidence type="ECO:0000313" key="4">
    <source>
        <dbReference type="Proteomes" id="UP000403266"/>
    </source>
</evidence>
<feature type="region of interest" description="Disordered" evidence="1">
    <location>
        <begin position="70"/>
        <end position="92"/>
    </location>
</feature>
<evidence type="ECO:0000313" key="3">
    <source>
        <dbReference type="EMBL" id="MPR28597.1"/>
    </source>
</evidence>